<name>A0A077N7V9_XENBV</name>
<dbReference type="HOGENOM" id="CLU_2903311_0_0_6"/>
<comment type="caution">
    <text evidence="1">The sequence shown here is derived from an EMBL/GenBank/DDBJ whole genome shotgun (WGS) entry which is preliminary data.</text>
</comment>
<dbReference type="AlphaFoldDB" id="A0A077N7V9"/>
<dbReference type="Proteomes" id="UP000028511">
    <property type="component" value="Unassembled WGS sequence"/>
</dbReference>
<sequence>MSNDIDGIMETFKGVSAQGHRLELAQKPGSLPEVPLMRQNHYACVLISANSTMFIYPDLTGW</sequence>
<dbReference type="EMBL" id="CBSW010000006">
    <property type="protein sequence ID" value="CDG95109.1"/>
    <property type="molecule type" value="Genomic_DNA"/>
</dbReference>
<protein>
    <submittedName>
        <fullName evidence="1">Uncharacterized protein</fullName>
    </submittedName>
</protein>
<proteinExistence type="predicted"/>
<gene>
    <name evidence="1" type="ORF">XBP1_1030006</name>
</gene>
<reference evidence="1" key="1">
    <citation type="submission" date="2013-07" db="EMBL/GenBank/DDBJ databases">
        <title>Sub-species coevolution in mutualistic symbiosis.</title>
        <authorList>
            <person name="Murfin K."/>
            <person name="Klassen J."/>
            <person name="Lee M."/>
            <person name="Forst S."/>
            <person name="Stock P."/>
            <person name="Goodrich-Blair H."/>
        </authorList>
    </citation>
    <scope>NUCLEOTIDE SEQUENCE [LARGE SCALE GENOMIC DNA]</scope>
    <source>
        <strain evidence="1">Puntauvense</strain>
    </source>
</reference>
<accession>A0A077N7V9</accession>
<evidence type="ECO:0000313" key="1">
    <source>
        <dbReference type="EMBL" id="CDG95109.1"/>
    </source>
</evidence>
<evidence type="ECO:0000313" key="2">
    <source>
        <dbReference type="Proteomes" id="UP000028511"/>
    </source>
</evidence>
<organism evidence="1 2">
    <name type="scientific">Xenorhabdus bovienii str. puntauvense</name>
    <dbReference type="NCBI Taxonomy" id="1398201"/>
    <lineage>
        <taxon>Bacteria</taxon>
        <taxon>Pseudomonadati</taxon>
        <taxon>Pseudomonadota</taxon>
        <taxon>Gammaproteobacteria</taxon>
        <taxon>Enterobacterales</taxon>
        <taxon>Morganellaceae</taxon>
        <taxon>Xenorhabdus</taxon>
    </lineage>
</organism>